<dbReference type="InterPro" id="IPR014782">
    <property type="entry name" value="Peptidase_M1_dom"/>
</dbReference>
<evidence type="ECO:0000256" key="8">
    <source>
        <dbReference type="ARBA" id="ARBA00022723"/>
    </source>
</evidence>
<dbReference type="GO" id="GO:0016285">
    <property type="term" value="F:alanyl aminopeptidase activity"/>
    <property type="evidence" value="ECO:0007669"/>
    <property type="project" value="UniProtKB-EC"/>
</dbReference>
<feature type="domain" description="Peptidase M1 membrane alanine aminopeptidase" evidence="13">
    <location>
        <begin position="235"/>
        <end position="449"/>
    </location>
</feature>
<evidence type="ECO:0000256" key="2">
    <source>
        <dbReference type="ARBA" id="ARBA00001947"/>
    </source>
</evidence>
<dbReference type="Gene3D" id="3.30.2010.30">
    <property type="match status" value="1"/>
</dbReference>
<dbReference type="Pfam" id="PF01433">
    <property type="entry name" value="Peptidase_M1"/>
    <property type="match status" value="1"/>
</dbReference>
<dbReference type="KEGG" id="gai:IMCC3135_33225"/>
<evidence type="ECO:0000256" key="10">
    <source>
        <dbReference type="ARBA" id="ARBA00022833"/>
    </source>
</evidence>
<evidence type="ECO:0000259" key="16">
    <source>
        <dbReference type="Pfam" id="PF17900"/>
    </source>
</evidence>
<dbReference type="GO" id="GO:0008270">
    <property type="term" value="F:zinc ion binding"/>
    <property type="evidence" value="ECO:0007669"/>
    <property type="project" value="InterPro"/>
</dbReference>
<dbReference type="RefSeq" id="WP_236994706.1">
    <property type="nucleotide sequence ID" value="NZ_CP018632.1"/>
</dbReference>
<dbReference type="InterPro" id="IPR042097">
    <property type="entry name" value="Aminopeptidase_N-like_N_sf"/>
</dbReference>
<keyword evidence="7" id="KW-0645">Protease</keyword>
<gene>
    <name evidence="17" type="primary">pepN</name>
    <name evidence="17" type="ORF">IMCC3135_33225</name>
</gene>
<dbReference type="InterPro" id="IPR045357">
    <property type="entry name" value="Aminopeptidase_N-like_N"/>
</dbReference>
<dbReference type="PRINTS" id="PR00756">
    <property type="entry name" value="ALADIPTASE"/>
</dbReference>
<evidence type="ECO:0000256" key="7">
    <source>
        <dbReference type="ARBA" id="ARBA00022670"/>
    </source>
</evidence>
<accession>A0A2Z2NZI3</accession>
<dbReference type="InterPro" id="IPR037144">
    <property type="entry name" value="Peptidase_M1_pepN_C_sf"/>
</dbReference>
<evidence type="ECO:0000259" key="15">
    <source>
        <dbReference type="Pfam" id="PF17432"/>
    </source>
</evidence>
<proteinExistence type="inferred from homology"/>
<dbReference type="Pfam" id="PF17900">
    <property type="entry name" value="Peptidase_M1_N"/>
    <property type="match status" value="1"/>
</dbReference>
<dbReference type="Gene3D" id="2.60.40.1840">
    <property type="match status" value="1"/>
</dbReference>
<keyword evidence="10" id="KW-0862">Zinc</keyword>
<evidence type="ECO:0000256" key="12">
    <source>
        <dbReference type="NCBIfam" id="TIGR02414"/>
    </source>
</evidence>
<dbReference type="PANTHER" id="PTHR46322">
    <property type="entry name" value="PUROMYCIN-SENSITIVE AMINOPEPTIDASE"/>
    <property type="match status" value="1"/>
</dbReference>
<evidence type="ECO:0000256" key="4">
    <source>
        <dbReference type="ARBA" id="ARBA00012564"/>
    </source>
</evidence>
<dbReference type="FunFam" id="3.30.2010.30:FF:000002">
    <property type="entry name" value="Putative aminopeptidase N"/>
    <property type="match status" value="1"/>
</dbReference>
<dbReference type="CDD" id="cd09600">
    <property type="entry name" value="M1_APN"/>
    <property type="match status" value="1"/>
</dbReference>
<dbReference type="SUPFAM" id="SSF55486">
    <property type="entry name" value="Metalloproteases ('zincins'), catalytic domain"/>
    <property type="match status" value="1"/>
</dbReference>
<evidence type="ECO:0000256" key="6">
    <source>
        <dbReference type="ARBA" id="ARBA00022438"/>
    </source>
</evidence>
<evidence type="ECO:0000256" key="9">
    <source>
        <dbReference type="ARBA" id="ARBA00022801"/>
    </source>
</evidence>
<dbReference type="PANTHER" id="PTHR46322:SF1">
    <property type="entry name" value="PUROMYCIN-SENSITIVE AMINOPEPTIDASE"/>
    <property type="match status" value="1"/>
</dbReference>
<name>A0A2Z2NZI3_9GAMM</name>
<evidence type="ECO:0000256" key="3">
    <source>
        <dbReference type="ARBA" id="ARBA00010136"/>
    </source>
</evidence>
<dbReference type="Proteomes" id="UP000250079">
    <property type="component" value="Chromosome"/>
</dbReference>
<dbReference type="Gene3D" id="1.25.50.10">
    <property type="entry name" value="Peptidase M1, alanyl aminopeptidase, C-terminal domain"/>
    <property type="match status" value="1"/>
</dbReference>
<dbReference type="Gene3D" id="1.10.390.10">
    <property type="entry name" value="Neutral Protease Domain 2"/>
    <property type="match status" value="1"/>
</dbReference>
<dbReference type="AlphaFoldDB" id="A0A2Z2NZI3"/>
<evidence type="ECO:0000256" key="1">
    <source>
        <dbReference type="ARBA" id="ARBA00000098"/>
    </source>
</evidence>
<keyword evidence="18" id="KW-1185">Reference proteome</keyword>
<dbReference type="InterPro" id="IPR038438">
    <property type="entry name" value="PepN_Ig-like_sf"/>
</dbReference>
<dbReference type="NCBIfam" id="TIGR02414">
    <property type="entry name" value="pepN_proteo"/>
    <property type="match status" value="1"/>
</dbReference>
<dbReference type="InterPro" id="IPR024601">
    <property type="entry name" value="Peptidase_M1_pepN_C"/>
</dbReference>
<evidence type="ECO:0000313" key="18">
    <source>
        <dbReference type="Proteomes" id="UP000250079"/>
    </source>
</evidence>
<reference evidence="17 18" key="1">
    <citation type="submission" date="2016-12" db="EMBL/GenBank/DDBJ databases">
        <authorList>
            <person name="Song W.-J."/>
            <person name="Kurnit D.M."/>
        </authorList>
    </citation>
    <scope>NUCLEOTIDE SEQUENCE [LARGE SCALE GENOMIC DNA]</scope>
    <source>
        <strain evidence="17 18">IMCC3135</strain>
    </source>
</reference>
<comment type="catalytic activity">
    <reaction evidence="1">
        <text>Release of an N-terminal amino acid, Xaa-|-Yaa- from a peptide, amide or arylamide. Xaa is preferably Ala, but may be most amino acids including Pro (slow action). When a terminal hydrophobic residue is followed by a prolyl residue, the two may be released as an intact Xaa-Pro dipeptide.</text>
        <dbReference type="EC" id="3.4.11.2"/>
    </reaction>
</comment>
<dbReference type="GO" id="GO:0008237">
    <property type="term" value="F:metallopeptidase activity"/>
    <property type="evidence" value="ECO:0007669"/>
    <property type="project" value="UniProtKB-UniRule"/>
</dbReference>
<dbReference type="SUPFAM" id="SSF63737">
    <property type="entry name" value="Leukotriene A4 hydrolase N-terminal domain"/>
    <property type="match status" value="1"/>
</dbReference>
<keyword evidence="11" id="KW-0482">Metalloprotease</keyword>
<dbReference type="GO" id="GO:0006508">
    <property type="term" value="P:proteolysis"/>
    <property type="evidence" value="ECO:0007669"/>
    <property type="project" value="UniProtKB-UniRule"/>
</dbReference>
<keyword evidence="8" id="KW-0479">Metal-binding</keyword>
<dbReference type="EC" id="3.4.11.2" evidence="4 12"/>
<evidence type="ECO:0000259" key="14">
    <source>
        <dbReference type="Pfam" id="PF11940"/>
    </source>
</evidence>
<dbReference type="EMBL" id="CP018632">
    <property type="protein sequence ID" value="ASJ76689.1"/>
    <property type="molecule type" value="Genomic_DNA"/>
</dbReference>
<dbReference type="InterPro" id="IPR027268">
    <property type="entry name" value="Peptidase_M4/M1_CTD_sf"/>
</dbReference>
<dbReference type="InterPro" id="IPR035414">
    <property type="entry name" value="Peptidase_M1_pepN_Ig-like"/>
</dbReference>
<dbReference type="InterPro" id="IPR012779">
    <property type="entry name" value="Peptidase_M1_pepN"/>
</dbReference>
<protein>
    <recommendedName>
        <fullName evidence="5 12">Aminopeptidase N</fullName>
        <ecNumber evidence="4 12">3.4.11.2</ecNumber>
    </recommendedName>
</protein>
<evidence type="ECO:0000313" key="17">
    <source>
        <dbReference type="EMBL" id="ASJ76689.1"/>
    </source>
</evidence>
<sequence length="891" mass="97964">MDTRNPVTINRLDYQPTDWLIDHVSLQFELDPTATLVTSELTLSRNPAAGQESNGPGPGLTLQGSDCELRSVSLDGVKLAPEDYQLSATELHIAQLPEHCVLVIVTCINPESNTALEGLYRSSGNFCTQCEAEGFRKITYYLDRPDVLSVFDVTITADVATCPVMLANGNRVSHEVLEGGRHRVQWHDPHPKPSYLFALVAGDLAHIEDHFTTASGRKVLLQIYVEAHNIDRCDFAMSSLKASMRWDEEVYGLEYDLDCFMIVAVDDFNMGAMENKGLNVFNSRFVLADAQSATDTDYMGVEAVIAHEYFHNWTGNRITCRDWFQLSLKEGLTVFRDQSFSSDRHSATVKRIEDVRLLRARQFAEDSGPMAHPIRPDSYIEINNFYTLTVYEKGAEVIRMLHTLLGPVKWRQAMDVYVERHDGTATTCDAFVDAMQTVADVDLTQFRRWYSTAGTPEVRVSEEYDSQNARFHLTLSQSCPDTPGQSDKLPLHIPVVMGLLDQQGNSLSLSNGRALAAAVDSSQTDAQRGVLLDLTEASQTFTFEGVDAAPVVSLLRGFSAPVKLVHDVTDETLAFLMANDPDTFNRWEAGQRLATRLILGVLQEGRINADTLASLGQAWGLILADDSLDMAFKAEALSLPTIDTLEGSLEQVDYQALIAAHAMVSTALAEKHAEALCVLVTETRQAGVALLDPAAMSGRKLANTALALLTWLPESLWGPLAAAQYAAADNMTDRIAALAALCHGDSAARQDCLDDFHAKAIGNRLVMDKWFAVQATSRRSSIVEDVAALLQHADFEAGNPNRLRSLVASFALNNPGGFHAANGQGYRFLADQVIALDSRNPQVAARLVSPLGHWKRLAGPARDLMRQELVRIRDSGPLSPDVFELVSKALQ</sequence>
<dbReference type="Gene3D" id="2.60.40.1730">
    <property type="entry name" value="tricorn interacting facor f3 domain"/>
    <property type="match status" value="1"/>
</dbReference>
<dbReference type="Pfam" id="PF11940">
    <property type="entry name" value="DUF3458"/>
    <property type="match status" value="1"/>
</dbReference>
<evidence type="ECO:0000256" key="11">
    <source>
        <dbReference type="ARBA" id="ARBA00023049"/>
    </source>
</evidence>
<evidence type="ECO:0000259" key="13">
    <source>
        <dbReference type="Pfam" id="PF01433"/>
    </source>
</evidence>
<dbReference type="InterPro" id="IPR001930">
    <property type="entry name" value="Peptidase_M1"/>
</dbReference>
<comment type="similarity">
    <text evidence="3">Belongs to the peptidase M1 family.</text>
</comment>
<feature type="domain" description="Peptidase M1 alanyl aminopeptidase C-terminal" evidence="15">
    <location>
        <begin position="570"/>
        <end position="891"/>
    </location>
</feature>
<dbReference type="Pfam" id="PF17432">
    <property type="entry name" value="DUF3458_C"/>
    <property type="match status" value="1"/>
</dbReference>
<dbReference type="FunFam" id="2.60.40.1840:FF:000001">
    <property type="entry name" value="Aminopeptidase N"/>
    <property type="match status" value="1"/>
</dbReference>
<keyword evidence="9 17" id="KW-0378">Hydrolase</keyword>
<feature type="domain" description="Aminopeptidase N-like N-terminal" evidence="16">
    <location>
        <begin position="111"/>
        <end position="196"/>
    </location>
</feature>
<comment type="cofactor">
    <cofactor evidence="2">
        <name>Zn(2+)</name>
        <dbReference type="ChEBI" id="CHEBI:29105"/>
    </cofactor>
</comment>
<evidence type="ECO:0000256" key="5">
    <source>
        <dbReference type="ARBA" id="ARBA00015611"/>
    </source>
</evidence>
<organism evidence="17 18">
    <name type="scientific">Granulosicoccus antarcticus IMCC3135</name>
    <dbReference type="NCBI Taxonomy" id="1192854"/>
    <lineage>
        <taxon>Bacteria</taxon>
        <taxon>Pseudomonadati</taxon>
        <taxon>Pseudomonadota</taxon>
        <taxon>Gammaproteobacteria</taxon>
        <taxon>Chromatiales</taxon>
        <taxon>Granulosicoccaceae</taxon>
        <taxon>Granulosicoccus</taxon>
    </lineage>
</organism>
<keyword evidence="6 17" id="KW-0031">Aminopeptidase</keyword>
<feature type="domain" description="Peptidase M1 alanyl aminopeptidase Ig-like fold" evidence="14">
    <location>
        <begin position="454"/>
        <end position="565"/>
    </location>
</feature>